<keyword evidence="9" id="KW-0969">Cilium</keyword>
<keyword evidence="9" id="KW-0966">Cell projection</keyword>
<protein>
    <submittedName>
        <fullName evidence="9">Flagellar assembly protein FliH</fullName>
    </submittedName>
</protein>
<evidence type="ECO:0000259" key="8">
    <source>
        <dbReference type="Pfam" id="PF02108"/>
    </source>
</evidence>
<keyword evidence="3" id="KW-0813">Transport</keyword>
<evidence type="ECO:0000256" key="7">
    <source>
        <dbReference type="SAM" id="Coils"/>
    </source>
</evidence>
<dbReference type="GO" id="GO:0015031">
    <property type="term" value="P:protein transport"/>
    <property type="evidence" value="ECO:0007669"/>
    <property type="project" value="UniProtKB-KW"/>
</dbReference>
<dbReference type="PANTHER" id="PTHR34982">
    <property type="entry name" value="YOP PROTEINS TRANSLOCATION PROTEIN L"/>
    <property type="match status" value="1"/>
</dbReference>
<comment type="similarity">
    <text evidence="2">Belongs to the FliH family.</text>
</comment>
<keyword evidence="7" id="KW-0175">Coiled coil</keyword>
<dbReference type="GO" id="GO:0005829">
    <property type="term" value="C:cytosol"/>
    <property type="evidence" value="ECO:0007669"/>
    <property type="project" value="TreeGrafter"/>
</dbReference>
<keyword evidence="6" id="KW-1006">Bacterial flagellum protein export</keyword>
<dbReference type="EMBL" id="FNNG01000006">
    <property type="protein sequence ID" value="SDX04539.1"/>
    <property type="molecule type" value="Genomic_DNA"/>
</dbReference>
<proteinExistence type="inferred from homology"/>
<dbReference type="InterPro" id="IPR051472">
    <property type="entry name" value="T3SS_Stator/FliH"/>
</dbReference>
<sequence length="258" mass="29620">MKLLSNIIKSFRVIESNIEIKKEPKVEQYQELIEKLLEDAKEKAKDIILEAEKEANAIIEAANREYEHKLNSAYKKAKEILEDSRKEGYELGCETGFKKGYEEGYDQGYSEGKEDSRKLIEEALNIKKDYIETRNRSLKELEEELIELVITIYEKVLYKKVDEDEDLIISLIAKGIDNLEISEKLTIIVSKDDYETVQKSKDLILAKASLVEDLEIRVNSNMKKGDCILETSKGSVDVSMGEQLKEVKDLLISILSDE</sequence>
<dbReference type="InterPro" id="IPR018035">
    <property type="entry name" value="Flagellar_FliH/T3SS_HrpE"/>
</dbReference>
<feature type="domain" description="Flagellar assembly protein FliH/Type III secretion system HrpE" evidence="8">
    <location>
        <begin position="128"/>
        <end position="246"/>
    </location>
</feature>
<evidence type="ECO:0000256" key="1">
    <source>
        <dbReference type="ARBA" id="ARBA00003041"/>
    </source>
</evidence>
<name>A0A1H2YJ02_9FIRM</name>
<evidence type="ECO:0000313" key="9">
    <source>
        <dbReference type="EMBL" id="SDX04539.1"/>
    </source>
</evidence>
<keyword evidence="5" id="KW-0653">Protein transport</keyword>
<evidence type="ECO:0000256" key="2">
    <source>
        <dbReference type="ARBA" id="ARBA00006602"/>
    </source>
</evidence>
<feature type="coiled-coil region" evidence="7">
    <location>
        <begin position="26"/>
        <end position="83"/>
    </location>
</feature>
<dbReference type="PANTHER" id="PTHR34982:SF1">
    <property type="entry name" value="FLAGELLAR ASSEMBLY PROTEIN FLIH"/>
    <property type="match status" value="1"/>
</dbReference>
<organism evidence="9 10">
    <name type="scientific">Tepidimicrobium xylanilyticum</name>
    <dbReference type="NCBI Taxonomy" id="1123352"/>
    <lineage>
        <taxon>Bacteria</taxon>
        <taxon>Bacillati</taxon>
        <taxon>Bacillota</taxon>
        <taxon>Tissierellia</taxon>
        <taxon>Tissierellales</taxon>
        <taxon>Tepidimicrobiaceae</taxon>
        <taxon>Tepidimicrobium</taxon>
    </lineage>
</organism>
<dbReference type="GO" id="GO:0044781">
    <property type="term" value="P:bacterial-type flagellum organization"/>
    <property type="evidence" value="ECO:0007669"/>
    <property type="project" value="UniProtKB-KW"/>
</dbReference>
<evidence type="ECO:0000256" key="4">
    <source>
        <dbReference type="ARBA" id="ARBA00022795"/>
    </source>
</evidence>
<keyword evidence="10" id="KW-1185">Reference proteome</keyword>
<evidence type="ECO:0000256" key="3">
    <source>
        <dbReference type="ARBA" id="ARBA00022448"/>
    </source>
</evidence>
<dbReference type="Proteomes" id="UP000198828">
    <property type="component" value="Unassembled WGS sequence"/>
</dbReference>
<gene>
    <name evidence="9" type="ORF">SAMN05660923_01623</name>
</gene>
<evidence type="ECO:0000313" key="10">
    <source>
        <dbReference type="Proteomes" id="UP000198828"/>
    </source>
</evidence>
<keyword evidence="9" id="KW-0282">Flagellum</keyword>
<dbReference type="Gene3D" id="1.20.5.620">
    <property type="entry name" value="F1F0 ATP synthase subunit B, membrane domain"/>
    <property type="match status" value="1"/>
</dbReference>
<comment type="function">
    <text evidence="1">Needed for flagellar regrowth and assembly.</text>
</comment>
<reference evidence="9 10" key="1">
    <citation type="submission" date="2016-10" db="EMBL/GenBank/DDBJ databases">
        <authorList>
            <person name="de Groot N.N."/>
        </authorList>
    </citation>
    <scope>NUCLEOTIDE SEQUENCE [LARGE SCALE GENOMIC DNA]</scope>
    <source>
        <strain evidence="9 10">DSM 23310</strain>
    </source>
</reference>
<accession>A0A1H2YJ02</accession>
<dbReference type="AlphaFoldDB" id="A0A1H2YJ02"/>
<evidence type="ECO:0000256" key="6">
    <source>
        <dbReference type="ARBA" id="ARBA00023225"/>
    </source>
</evidence>
<dbReference type="Pfam" id="PF02108">
    <property type="entry name" value="FliH"/>
    <property type="match status" value="1"/>
</dbReference>
<evidence type="ECO:0000256" key="5">
    <source>
        <dbReference type="ARBA" id="ARBA00022927"/>
    </source>
</evidence>
<keyword evidence="4" id="KW-1005">Bacterial flagellum biogenesis</keyword>